<dbReference type="OrthoDB" id="9777444at2"/>
<dbReference type="AlphaFoldDB" id="A0A5S9F3I9"/>
<dbReference type="Pfam" id="PF13600">
    <property type="entry name" value="DUF4140"/>
    <property type="match status" value="1"/>
</dbReference>
<dbReference type="NCBIfam" id="TIGR02231">
    <property type="entry name" value="mucoidy inhibitor MuiA family protein"/>
    <property type="match status" value="1"/>
</dbReference>
<protein>
    <recommendedName>
        <fullName evidence="5">Mucoidy inhibitor MuiA family protein</fullName>
    </recommendedName>
</protein>
<evidence type="ECO:0000313" key="4">
    <source>
        <dbReference type="Proteomes" id="UP000326354"/>
    </source>
</evidence>
<feature type="domain" description="DUF4140" evidence="2">
    <location>
        <begin position="28"/>
        <end position="124"/>
    </location>
</feature>
<evidence type="ECO:0000259" key="2">
    <source>
        <dbReference type="Pfam" id="PF13600"/>
    </source>
</evidence>
<gene>
    <name evidence="3" type="ORF">UABAM_03148</name>
</gene>
<evidence type="ECO:0000313" key="3">
    <source>
        <dbReference type="EMBL" id="BBM84787.1"/>
    </source>
</evidence>
<dbReference type="KEGG" id="uam:UABAM_03148"/>
<organism evidence="3 4">
    <name type="scientific">Uabimicrobium amorphum</name>
    <dbReference type="NCBI Taxonomy" id="2596890"/>
    <lineage>
        <taxon>Bacteria</taxon>
        <taxon>Pseudomonadati</taxon>
        <taxon>Planctomycetota</taxon>
        <taxon>Candidatus Uabimicrobiia</taxon>
        <taxon>Candidatus Uabimicrobiales</taxon>
        <taxon>Candidatus Uabimicrobiaceae</taxon>
        <taxon>Candidatus Uabimicrobium</taxon>
    </lineage>
</organism>
<keyword evidence="4" id="KW-1185">Reference proteome</keyword>
<evidence type="ECO:0000259" key="1">
    <source>
        <dbReference type="Pfam" id="PF13598"/>
    </source>
</evidence>
<sequence>MKNTCIFLLLICSIFCEKFEQHGKIEQVTLYRGQALIKRVATVNVSPGQHQLIINNLPTTIQPKSLFANASDDVNIRSVRYTTTLTEDFPQETFRELSNKVQELEKKVRHHQHQQRFILSQEQYLAGLKNYNITATKGDIHKGSLNPSAMAEMMSYIFKESKRLSEQKLQVNEQLLAIQKQMAFVKEKMRQISGQNSKEVKKAIIFFEKKSSTQNSQIHLNYLVSNATWSPAYNVRTKNKDKRIGIEYNALVQQTSGESWEEVDLTLSTASVEMSADAPALSIMSLELQKNGGNWSSEQVISNYTQLKNQQAQILETRSQLTRSQQQQSNTNLNETSNNMQVLELLGSKQFRPQKMRTKSVLTVHYKIPGKVSIASRSDQQMVEIKKLSLEKEQYNVTIPLLSQYVYRKAKITNSYEIALLEGKANIYLNGEFVGHSFVPMTAKGQKFSIGLGIDTQLRASRELLSKKEYVERGNKVVTVAYRLSFENFKESVVPVRIYDRIPKSNENLNVIFKSKTELSKETRYQKISKNYGILRWDLDIPQGENLQTPYNIDYTIQLEFEKGMSIAVPFMQNQYQKKKYPRKQRSKRMLEQNMLEEDFLEDEVFEFHE</sequence>
<evidence type="ECO:0008006" key="5">
    <source>
        <dbReference type="Google" id="ProtNLM"/>
    </source>
</evidence>
<dbReference type="InterPro" id="IPR011935">
    <property type="entry name" value="CHP02231"/>
</dbReference>
<dbReference type="EMBL" id="AP019860">
    <property type="protein sequence ID" value="BBM84787.1"/>
    <property type="molecule type" value="Genomic_DNA"/>
</dbReference>
<name>A0A5S9F3I9_UABAM</name>
<proteinExistence type="predicted"/>
<dbReference type="PANTHER" id="PTHR31005">
    <property type="entry name" value="DUF4139 DOMAIN-CONTAINING PROTEIN"/>
    <property type="match status" value="1"/>
</dbReference>
<dbReference type="PANTHER" id="PTHR31005:SF8">
    <property type="entry name" value="DUF4139 DOMAIN-CONTAINING PROTEIN"/>
    <property type="match status" value="1"/>
</dbReference>
<dbReference type="InterPro" id="IPR025554">
    <property type="entry name" value="DUF4140"/>
</dbReference>
<accession>A0A5S9F3I9</accession>
<dbReference type="Proteomes" id="UP000326354">
    <property type="component" value="Chromosome"/>
</dbReference>
<dbReference type="RefSeq" id="WP_151968919.1">
    <property type="nucleotide sequence ID" value="NZ_AP019860.1"/>
</dbReference>
<dbReference type="InterPro" id="IPR037291">
    <property type="entry name" value="DUF4139"/>
</dbReference>
<feature type="domain" description="DUF4139" evidence="1">
    <location>
        <begin position="218"/>
        <end position="552"/>
    </location>
</feature>
<dbReference type="Pfam" id="PF13598">
    <property type="entry name" value="DUF4139"/>
    <property type="match status" value="1"/>
</dbReference>
<reference evidence="3 4" key="1">
    <citation type="submission" date="2019-08" db="EMBL/GenBank/DDBJ databases">
        <title>Complete genome sequence of Candidatus Uab amorphum.</title>
        <authorList>
            <person name="Shiratori T."/>
            <person name="Suzuki S."/>
            <person name="Kakizawa Y."/>
            <person name="Ishida K."/>
        </authorList>
    </citation>
    <scope>NUCLEOTIDE SEQUENCE [LARGE SCALE GENOMIC DNA]</scope>
    <source>
        <strain evidence="3 4">SRT547</strain>
    </source>
</reference>